<organism evidence="3 4">
    <name type="scientific">Sinomonas terrae</name>
    <dbReference type="NCBI Taxonomy" id="2908838"/>
    <lineage>
        <taxon>Bacteria</taxon>
        <taxon>Bacillati</taxon>
        <taxon>Actinomycetota</taxon>
        <taxon>Actinomycetes</taxon>
        <taxon>Micrococcales</taxon>
        <taxon>Micrococcaceae</taxon>
        <taxon>Sinomonas</taxon>
    </lineage>
</organism>
<dbReference type="CDD" id="cd02440">
    <property type="entry name" value="AdoMet_MTases"/>
    <property type="match status" value="1"/>
</dbReference>
<proteinExistence type="predicted"/>
<dbReference type="GO" id="GO:0032259">
    <property type="term" value="P:methylation"/>
    <property type="evidence" value="ECO:0007669"/>
    <property type="project" value="UniProtKB-KW"/>
</dbReference>
<name>A0ABS9U3D1_9MICC</name>
<keyword evidence="3" id="KW-0808">Transferase</keyword>
<evidence type="ECO:0000256" key="1">
    <source>
        <dbReference type="SAM" id="MobiDB-lite"/>
    </source>
</evidence>
<dbReference type="Gene3D" id="3.40.50.150">
    <property type="entry name" value="Vaccinia Virus protein VP39"/>
    <property type="match status" value="1"/>
</dbReference>
<protein>
    <submittedName>
        <fullName evidence="3">Class I SAM-dependent methyltransferase</fullName>
    </submittedName>
</protein>
<dbReference type="PANTHER" id="PTHR43861">
    <property type="entry name" value="TRANS-ACONITATE 2-METHYLTRANSFERASE-RELATED"/>
    <property type="match status" value="1"/>
</dbReference>
<dbReference type="RefSeq" id="WP_241054835.1">
    <property type="nucleotide sequence ID" value="NZ_JAKZBV010000001.1"/>
</dbReference>
<comment type="caution">
    <text evidence="3">The sequence shown here is derived from an EMBL/GenBank/DDBJ whole genome shotgun (WGS) entry which is preliminary data.</text>
</comment>
<evidence type="ECO:0000313" key="3">
    <source>
        <dbReference type="EMBL" id="MCH6471204.1"/>
    </source>
</evidence>
<dbReference type="InterPro" id="IPR029063">
    <property type="entry name" value="SAM-dependent_MTases_sf"/>
</dbReference>
<dbReference type="Proteomes" id="UP001202922">
    <property type="component" value="Unassembled WGS sequence"/>
</dbReference>
<dbReference type="Pfam" id="PF08242">
    <property type="entry name" value="Methyltransf_12"/>
    <property type="match status" value="1"/>
</dbReference>
<keyword evidence="3" id="KW-0489">Methyltransferase</keyword>
<feature type="domain" description="Methyltransferase type 12" evidence="2">
    <location>
        <begin position="41"/>
        <end position="145"/>
    </location>
</feature>
<dbReference type="EMBL" id="JAKZBV010000001">
    <property type="protein sequence ID" value="MCH6471204.1"/>
    <property type="molecule type" value="Genomic_DNA"/>
</dbReference>
<gene>
    <name evidence="3" type="ORF">L0M17_14675</name>
</gene>
<feature type="region of interest" description="Disordered" evidence="1">
    <location>
        <begin position="192"/>
        <end position="215"/>
    </location>
</feature>
<evidence type="ECO:0000313" key="4">
    <source>
        <dbReference type="Proteomes" id="UP001202922"/>
    </source>
</evidence>
<dbReference type="PANTHER" id="PTHR43861:SF1">
    <property type="entry name" value="TRANS-ACONITATE 2-METHYLTRANSFERASE"/>
    <property type="match status" value="1"/>
</dbReference>
<sequence length="215" mass="22113">MTDRYHSFAPLYDALACEPVSRPGCLAGIAGLRLRPGQAVVDAGCGTGLNFAWLEAAVGPGGRIIGIDASAAMLDQARKRLRRGGWSNIDLVRADLTAIAPDALAGRVHGAAPVVDAVLATYSLSVTRDPAAAWERIMALCGPRTRVAVVDMQVPTGAAAALAPAAALACRPGGSDPSAHPWTLLEHDAPDTEASSLRGGHIQIRAGTPRSAASR</sequence>
<dbReference type="SUPFAM" id="SSF53335">
    <property type="entry name" value="S-adenosyl-L-methionine-dependent methyltransferases"/>
    <property type="match status" value="1"/>
</dbReference>
<keyword evidence="4" id="KW-1185">Reference proteome</keyword>
<dbReference type="InterPro" id="IPR013217">
    <property type="entry name" value="Methyltransf_12"/>
</dbReference>
<evidence type="ECO:0000259" key="2">
    <source>
        <dbReference type="Pfam" id="PF08242"/>
    </source>
</evidence>
<accession>A0ABS9U3D1</accession>
<reference evidence="3 4" key="1">
    <citation type="submission" date="2022-03" db="EMBL/GenBank/DDBJ databases">
        <title>Sinomonas sp. isolated from a soil.</title>
        <authorList>
            <person name="Han J."/>
            <person name="Kim D.-U."/>
        </authorList>
    </citation>
    <scope>NUCLEOTIDE SEQUENCE [LARGE SCALE GENOMIC DNA]</scope>
    <source>
        <strain evidence="3 4">5-5</strain>
    </source>
</reference>
<dbReference type="GO" id="GO:0008168">
    <property type="term" value="F:methyltransferase activity"/>
    <property type="evidence" value="ECO:0007669"/>
    <property type="project" value="UniProtKB-KW"/>
</dbReference>